<dbReference type="Gene3D" id="3.40.50.720">
    <property type="entry name" value="NAD(P)-binding Rossmann-like Domain"/>
    <property type="match status" value="1"/>
</dbReference>
<gene>
    <name evidence="1" type="ORF">GCM10009804_34150</name>
</gene>
<dbReference type="SUPFAM" id="SSF51735">
    <property type="entry name" value="NAD(P)-binding Rossmann-fold domains"/>
    <property type="match status" value="1"/>
</dbReference>
<accession>A0ABP4P6C1</accession>
<comment type="caution">
    <text evidence="1">The sequence shown here is derived from an EMBL/GenBank/DDBJ whole genome shotgun (WGS) entry which is preliminary data.</text>
</comment>
<protein>
    <submittedName>
        <fullName evidence="1">Uncharacterized protein</fullName>
    </submittedName>
</protein>
<evidence type="ECO:0000313" key="1">
    <source>
        <dbReference type="EMBL" id="GAA1574540.1"/>
    </source>
</evidence>
<proteinExistence type="predicted"/>
<dbReference type="Proteomes" id="UP001501705">
    <property type="component" value="Unassembled WGS sequence"/>
</dbReference>
<sequence>MIDCTNALDHRDFTLTNPATAESLAQALPGVNVVKAFNLAPDSAWRNPPANLGVPFCGDADLETVAELIKDVGGVPVPAGALSRAKLLEATAALAIGIWATGGDVRSTFVSVTDAVGDSLDAIRPARSA</sequence>
<reference evidence="2" key="1">
    <citation type="journal article" date="2019" name="Int. J. Syst. Evol. Microbiol.">
        <title>The Global Catalogue of Microorganisms (GCM) 10K type strain sequencing project: providing services to taxonomists for standard genome sequencing and annotation.</title>
        <authorList>
            <consortium name="The Broad Institute Genomics Platform"/>
            <consortium name="The Broad Institute Genome Sequencing Center for Infectious Disease"/>
            <person name="Wu L."/>
            <person name="Ma J."/>
        </authorList>
    </citation>
    <scope>NUCLEOTIDE SEQUENCE [LARGE SCALE GENOMIC DNA]</scope>
    <source>
        <strain evidence="2">JCM 15572</strain>
    </source>
</reference>
<dbReference type="EMBL" id="BAAAPH010000010">
    <property type="protein sequence ID" value="GAA1574540.1"/>
    <property type="molecule type" value="Genomic_DNA"/>
</dbReference>
<evidence type="ECO:0000313" key="2">
    <source>
        <dbReference type="Proteomes" id="UP001501705"/>
    </source>
</evidence>
<dbReference type="InterPro" id="IPR036291">
    <property type="entry name" value="NAD(P)-bd_dom_sf"/>
</dbReference>
<organism evidence="1 2">
    <name type="scientific">Kribbella hippodromi</name>
    <dbReference type="NCBI Taxonomy" id="434347"/>
    <lineage>
        <taxon>Bacteria</taxon>
        <taxon>Bacillati</taxon>
        <taxon>Actinomycetota</taxon>
        <taxon>Actinomycetes</taxon>
        <taxon>Propionibacteriales</taxon>
        <taxon>Kribbellaceae</taxon>
        <taxon>Kribbella</taxon>
    </lineage>
</organism>
<keyword evidence="2" id="KW-1185">Reference proteome</keyword>
<name>A0ABP4P6C1_9ACTN</name>